<keyword evidence="1" id="KW-1133">Transmembrane helix</keyword>
<comment type="caution">
    <text evidence="2">The sequence shown here is derived from an EMBL/GenBank/DDBJ whole genome shotgun (WGS) entry which is preliminary data.</text>
</comment>
<gene>
    <name evidence="2" type="ORF">G8770_19110</name>
</gene>
<dbReference type="EMBL" id="JAAONZ010000018">
    <property type="protein sequence ID" value="NHO67661.1"/>
    <property type="molecule type" value="Genomic_DNA"/>
</dbReference>
<dbReference type="Proteomes" id="UP000787472">
    <property type="component" value="Unassembled WGS sequence"/>
</dbReference>
<protein>
    <submittedName>
        <fullName evidence="2">Uncharacterized protein</fullName>
    </submittedName>
</protein>
<name>A0A9E5MNQ8_9GAMM</name>
<sequence length="129" mass="14512">MITYAYWFLVIIVGIALLVLFGTRNKWKLAIISCGLVFIAGMLAYYFHFEQVFVKRYGGVMSVSVPKGHRHITATWKDEHLWIENYDPESNTCYFNEYSKGNLLQGKVVIKNCSPVSLSSPSGGRAAAP</sequence>
<evidence type="ECO:0000313" key="3">
    <source>
        <dbReference type="Proteomes" id="UP000787472"/>
    </source>
</evidence>
<keyword evidence="1" id="KW-0472">Membrane</keyword>
<feature type="transmembrane region" description="Helical" evidence="1">
    <location>
        <begin position="29"/>
        <end position="47"/>
    </location>
</feature>
<keyword evidence="3" id="KW-1185">Reference proteome</keyword>
<proteinExistence type="predicted"/>
<reference evidence="2" key="1">
    <citation type="submission" date="2020-03" db="EMBL/GenBank/DDBJ databases">
        <authorList>
            <person name="Guo F."/>
        </authorList>
    </citation>
    <scope>NUCLEOTIDE SEQUENCE</scope>
    <source>
        <strain evidence="2">JCM 30134</strain>
    </source>
</reference>
<organism evidence="2 3">
    <name type="scientific">Pseudomaricurvus hydrocarbonicus</name>
    <dbReference type="NCBI Taxonomy" id="1470433"/>
    <lineage>
        <taxon>Bacteria</taxon>
        <taxon>Pseudomonadati</taxon>
        <taxon>Pseudomonadota</taxon>
        <taxon>Gammaproteobacteria</taxon>
        <taxon>Cellvibrionales</taxon>
        <taxon>Cellvibrionaceae</taxon>
        <taxon>Pseudomaricurvus</taxon>
    </lineage>
</organism>
<keyword evidence="1" id="KW-0812">Transmembrane</keyword>
<feature type="transmembrane region" description="Helical" evidence="1">
    <location>
        <begin position="6"/>
        <end position="22"/>
    </location>
</feature>
<dbReference type="AlphaFoldDB" id="A0A9E5MNQ8"/>
<dbReference type="RefSeq" id="WP_167190768.1">
    <property type="nucleotide sequence ID" value="NZ_JAAONZ010000018.1"/>
</dbReference>
<accession>A0A9E5MNQ8</accession>
<evidence type="ECO:0000313" key="2">
    <source>
        <dbReference type="EMBL" id="NHO67661.1"/>
    </source>
</evidence>
<evidence type="ECO:0000256" key="1">
    <source>
        <dbReference type="SAM" id="Phobius"/>
    </source>
</evidence>